<accession>E1JYR4</accession>
<name>E1JYR4_SOLFR</name>
<dbReference type="OrthoDB" id="5511424at2"/>
<dbReference type="Proteomes" id="UP000006250">
    <property type="component" value="Unassembled WGS sequence"/>
</dbReference>
<dbReference type="PANTHER" id="PTHR43133">
    <property type="entry name" value="RNA POLYMERASE ECF-TYPE SIGMA FACTO"/>
    <property type="match status" value="1"/>
</dbReference>
<dbReference type="EMBL" id="AECZ01000019">
    <property type="protein sequence ID" value="EFL50484.1"/>
    <property type="molecule type" value="Genomic_DNA"/>
</dbReference>
<keyword evidence="8" id="KW-1185">Reference proteome</keyword>
<dbReference type="Pfam" id="PF04542">
    <property type="entry name" value="Sigma70_r2"/>
    <property type="match status" value="1"/>
</dbReference>
<gene>
    <name evidence="7" type="ORF">DesfrDRAFT_2763</name>
</gene>
<dbReference type="Gene3D" id="1.10.1740.10">
    <property type="match status" value="1"/>
</dbReference>
<reference evidence="7 8" key="1">
    <citation type="submission" date="2010-08" db="EMBL/GenBank/DDBJ databases">
        <title>The draft genome of Desulfovibrio fructosovorans JJ.</title>
        <authorList>
            <consortium name="US DOE Joint Genome Institute (JGI-PGF)"/>
            <person name="Lucas S."/>
            <person name="Copeland A."/>
            <person name="Lapidus A."/>
            <person name="Cheng J.-F."/>
            <person name="Bruce D."/>
            <person name="Goodwin L."/>
            <person name="Pitluck S."/>
            <person name="Land M.L."/>
            <person name="Hauser L."/>
            <person name="Chang Y.-J."/>
            <person name="Jeffries C."/>
            <person name="Wall J.D."/>
            <person name="Stahl D.A."/>
            <person name="Arkin A.P."/>
            <person name="Dehal P."/>
            <person name="Stolyar S.M."/>
            <person name="Hazen T.C."/>
            <person name="Woyke T.J."/>
        </authorList>
    </citation>
    <scope>NUCLEOTIDE SEQUENCE [LARGE SCALE GENOMIC DNA]</scope>
    <source>
        <strain evidence="7 8">JJ</strain>
    </source>
</reference>
<dbReference type="Gene3D" id="1.10.10.10">
    <property type="entry name" value="Winged helix-like DNA-binding domain superfamily/Winged helix DNA-binding domain"/>
    <property type="match status" value="1"/>
</dbReference>
<evidence type="ECO:0000256" key="2">
    <source>
        <dbReference type="ARBA" id="ARBA00023015"/>
    </source>
</evidence>
<dbReference type="InterPro" id="IPR013325">
    <property type="entry name" value="RNA_pol_sigma_r2"/>
</dbReference>
<dbReference type="InterPro" id="IPR007627">
    <property type="entry name" value="RNA_pol_sigma70_r2"/>
</dbReference>
<organism evidence="7 8">
    <name type="scientific">Solidesulfovibrio fructosivorans JJ]</name>
    <dbReference type="NCBI Taxonomy" id="596151"/>
    <lineage>
        <taxon>Bacteria</taxon>
        <taxon>Pseudomonadati</taxon>
        <taxon>Thermodesulfobacteriota</taxon>
        <taxon>Desulfovibrionia</taxon>
        <taxon>Desulfovibrionales</taxon>
        <taxon>Desulfovibrionaceae</taxon>
        <taxon>Solidesulfovibrio</taxon>
    </lineage>
</organism>
<feature type="domain" description="RNA polymerase sigma factor 70 region 4 type 2" evidence="6">
    <location>
        <begin position="116"/>
        <end position="168"/>
    </location>
</feature>
<evidence type="ECO:0000256" key="3">
    <source>
        <dbReference type="ARBA" id="ARBA00023082"/>
    </source>
</evidence>
<comment type="caution">
    <text evidence="7">The sequence shown here is derived from an EMBL/GenBank/DDBJ whole genome shotgun (WGS) entry which is preliminary data.</text>
</comment>
<dbReference type="GO" id="GO:0016987">
    <property type="term" value="F:sigma factor activity"/>
    <property type="evidence" value="ECO:0007669"/>
    <property type="project" value="UniProtKB-KW"/>
</dbReference>
<dbReference type="STRING" id="596151.DesfrDRAFT_2763"/>
<evidence type="ECO:0000259" key="5">
    <source>
        <dbReference type="Pfam" id="PF04542"/>
    </source>
</evidence>
<evidence type="ECO:0000259" key="6">
    <source>
        <dbReference type="Pfam" id="PF08281"/>
    </source>
</evidence>
<keyword evidence="3" id="KW-0731">Sigma factor</keyword>
<dbReference type="InterPro" id="IPR039425">
    <property type="entry name" value="RNA_pol_sigma-70-like"/>
</dbReference>
<dbReference type="GO" id="GO:0006352">
    <property type="term" value="P:DNA-templated transcription initiation"/>
    <property type="evidence" value="ECO:0007669"/>
    <property type="project" value="InterPro"/>
</dbReference>
<keyword evidence="2" id="KW-0805">Transcription regulation</keyword>
<dbReference type="SUPFAM" id="SSF88659">
    <property type="entry name" value="Sigma3 and sigma4 domains of RNA polymerase sigma factors"/>
    <property type="match status" value="1"/>
</dbReference>
<dbReference type="eggNOG" id="COG1595">
    <property type="taxonomic scope" value="Bacteria"/>
</dbReference>
<dbReference type="InterPro" id="IPR036388">
    <property type="entry name" value="WH-like_DNA-bd_sf"/>
</dbReference>
<dbReference type="RefSeq" id="WP_005994795.1">
    <property type="nucleotide sequence ID" value="NZ_AECZ01000019.1"/>
</dbReference>
<dbReference type="InterPro" id="IPR014284">
    <property type="entry name" value="RNA_pol_sigma-70_dom"/>
</dbReference>
<dbReference type="PANTHER" id="PTHR43133:SF51">
    <property type="entry name" value="RNA POLYMERASE SIGMA FACTOR"/>
    <property type="match status" value="1"/>
</dbReference>
<dbReference type="NCBIfam" id="TIGR02937">
    <property type="entry name" value="sigma70-ECF"/>
    <property type="match status" value="1"/>
</dbReference>
<dbReference type="SUPFAM" id="SSF88946">
    <property type="entry name" value="Sigma2 domain of RNA polymerase sigma factors"/>
    <property type="match status" value="1"/>
</dbReference>
<evidence type="ECO:0000256" key="4">
    <source>
        <dbReference type="ARBA" id="ARBA00023163"/>
    </source>
</evidence>
<evidence type="ECO:0000256" key="1">
    <source>
        <dbReference type="ARBA" id="ARBA00010641"/>
    </source>
</evidence>
<proteinExistence type="inferred from homology"/>
<dbReference type="Pfam" id="PF08281">
    <property type="entry name" value="Sigma70_r4_2"/>
    <property type="match status" value="1"/>
</dbReference>
<comment type="similarity">
    <text evidence="1">Belongs to the sigma-70 factor family. ECF subfamily.</text>
</comment>
<feature type="domain" description="RNA polymerase sigma-70 region 2" evidence="5">
    <location>
        <begin position="22"/>
        <end position="89"/>
    </location>
</feature>
<keyword evidence="4" id="KW-0804">Transcription</keyword>
<dbReference type="InterPro" id="IPR013324">
    <property type="entry name" value="RNA_pol_sigma_r3/r4-like"/>
</dbReference>
<protein>
    <submittedName>
        <fullName evidence="7">RNA polymerase, sigma-24 subunit, ECF subfamily</fullName>
    </submittedName>
</protein>
<evidence type="ECO:0000313" key="8">
    <source>
        <dbReference type="Proteomes" id="UP000006250"/>
    </source>
</evidence>
<dbReference type="InterPro" id="IPR013249">
    <property type="entry name" value="RNA_pol_sigma70_r4_t2"/>
</dbReference>
<dbReference type="CDD" id="cd06171">
    <property type="entry name" value="Sigma70_r4"/>
    <property type="match status" value="1"/>
</dbReference>
<sequence length="179" mass="20216">MNSDASIVENILRGESRLFEHLVLKYQKPLFVMIVNMIHDRHQANDLVQDTFLAAYKGLASFDAGRGAFSSWLFRIARNTSLNYRRQRRDHAPFAEETAIGAGDTERDAARQETFQALDAALAALPERDRTVFILAEVQGLALAEIAAIEGIKLGTVKSRLSRCKDKLRRLLRTRMEKA</sequence>
<evidence type="ECO:0000313" key="7">
    <source>
        <dbReference type="EMBL" id="EFL50484.1"/>
    </source>
</evidence>
<dbReference type="GO" id="GO:0003677">
    <property type="term" value="F:DNA binding"/>
    <property type="evidence" value="ECO:0007669"/>
    <property type="project" value="InterPro"/>
</dbReference>
<dbReference type="AlphaFoldDB" id="E1JYR4"/>